<feature type="transmembrane region" description="Helical" evidence="16">
    <location>
        <begin position="677"/>
        <end position="695"/>
    </location>
</feature>
<feature type="transmembrane region" description="Helical" evidence="16">
    <location>
        <begin position="800"/>
        <end position="821"/>
    </location>
</feature>
<feature type="transmembrane region" description="Helical" evidence="16">
    <location>
        <begin position="268"/>
        <end position="287"/>
    </location>
</feature>
<evidence type="ECO:0000256" key="13">
    <source>
        <dbReference type="PIRSR" id="PIRSR606539-1"/>
    </source>
</evidence>
<dbReference type="AlphaFoldDB" id="A0AAD5TXJ9"/>
<dbReference type="Pfam" id="PF13246">
    <property type="entry name" value="Cation_ATPase"/>
    <property type="match status" value="1"/>
</dbReference>
<dbReference type="GO" id="GO:0140326">
    <property type="term" value="F:ATPase-coupled intramembrane lipid transporter activity"/>
    <property type="evidence" value="ECO:0007669"/>
    <property type="project" value="UniProtKB-EC"/>
</dbReference>
<feature type="binding site" evidence="15">
    <location>
        <position position="743"/>
    </location>
    <ligand>
        <name>Mg(2+)</name>
        <dbReference type="ChEBI" id="CHEBI:18420"/>
    </ligand>
</feature>
<evidence type="ECO:0000256" key="1">
    <source>
        <dbReference type="ARBA" id="ARBA00004141"/>
    </source>
</evidence>
<dbReference type="SFLD" id="SFLDG00002">
    <property type="entry name" value="C1.7:_P-type_atpase_like"/>
    <property type="match status" value="1"/>
</dbReference>
<evidence type="ECO:0000256" key="8">
    <source>
        <dbReference type="ARBA" id="ARBA00022967"/>
    </source>
</evidence>
<feature type="binding site" evidence="15">
    <location>
        <position position="340"/>
    </location>
    <ligand>
        <name>Mg(2+)</name>
        <dbReference type="ChEBI" id="CHEBI:18420"/>
    </ligand>
</feature>
<keyword evidence="5 14" id="KW-0547">Nucleotide-binding</keyword>
<dbReference type="GO" id="GO:0016887">
    <property type="term" value="F:ATP hydrolysis activity"/>
    <property type="evidence" value="ECO:0007669"/>
    <property type="project" value="InterPro"/>
</dbReference>
<dbReference type="SUPFAM" id="SSF56784">
    <property type="entry name" value="HAD-like"/>
    <property type="match status" value="1"/>
</dbReference>
<feature type="transmembrane region" description="Helical" evidence="16">
    <location>
        <begin position="196"/>
        <end position="218"/>
    </location>
</feature>
<keyword evidence="8 16" id="KW-1278">Translocase</keyword>
<dbReference type="PRINTS" id="PR00119">
    <property type="entry name" value="CATATPASE"/>
</dbReference>
<feature type="transmembrane region" description="Helical" evidence="16">
    <location>
        <begin position="919"/>
        <end position="938"/>
    </location>
</feature>
<feature type="binding site" evidence="14">
    <location>
        <position position="746"/>
    </location>
    <ligand>
        <name>ATP</name>
        <dbReference type="ChEBI" id="CHEBI:30616"/>
    </ligand>
</feature>
<evidence type="ECO:0000256" key="7">
    <source>
        <dbReference type="ARBA" id="ARBA00022842"/>
    </source>
</evidence>
<dbReference type="InterPro" id="IPR008250">
    <property type="entry name" value="ATPase_P-typ_transduc_dom_A_sf"/>
</dbReference>
<organism evidence="18 19">
    <name type="scientific">Clydaea vesicula</name>
    <dbReference type="NCBI Taxonomy" id="447962"/>
    <lineage>
        <taxon>Eukaryota</taxon>
        <taxon>Fungi</taxon>
        <taxon>Fungi incertae sedis</taxon>
        <taxon>Chytridiomycota</taxon>
        <taxon>Chytridiomycota incertae sedis</taxon>
        <taxon>Chytridiomycetes</taxon>
        <taxon>Lobulomycetales</taxon>
        <taxon>Lobulomycetaceae</taxon>
        <taxon>Clydaea</taxon>
    </lineage>
</organism>
<accession>A0AAD5TXJ9</accession>
<evidence type="ECO:0000256" key="4">
    <source>
        <dbReference type="ARBA" id="ARBA00022723"/>
    </source>
</evidence>
<dbReference type="EC" id="7.6.2.1" evidence="16"/>
<feature type="binding site" evidence="14">
    <location>
        <position position="547"/>
    </location>
    <ligand>
        <name>ATP</name>
        <dbReference type="ChEBI" id="CHEBI:30616"/>
    </ligand>
</feature>
<dbReference type="InterPro" id="IPR006539">
    <property type="entry name" value="P-type_ATPase_IV"/>
</dbReference>
<feature type="transmembrane region" description="Helical" evidence="16">
    <location>
        <begin position="833"/>
        <end position="857"/>
    </location>
</feature>
<feature type="binding site" evidence="14">
    <location>
        <position position="629"/>
    </location>
    <ligand>
        <name>ATP</name>
        <dbReference type="ChEBI" id="CHEBI:30616"/>
    </ligand>
</feature>
<feature type="binding site" evidence="15">
    <location>
        <position position="747"/>
    </location>
    <ligand>
        <name>Mg(2+)</name>
        <dbReference type="ChEBI" id="CHEBI:18420"/>
    </ligand>
</feature>
<dbReference type="SUPFAM" id="SSF81660">
    <property type="entry name" value="Metal cation-transporting ATPase, ATP-binding domain N"/>
    <property type="match status" value="1"/>
</dbReference>
<dbReference type="InterPro" id="IPR036412">
    <property type="entry name" value="HAD-like_sf"/>
</dbReference>
<evidence type="ECO:0000256" key="11">
    <source>
        <dbReference type="ARBA" id="ARBA00034036"/>
    </source>
</evidence>
<feature type="domain" description="P-type ATPase C-terminal" evidence="17">
    <location>
        <begin position="769"/>
        <end position="974"/>
    </location>
</feature>
<keyword evidence="10 16" id="KW-0472">Membrane</keyword>
<sequence length="1028" mass="115779">MPLVFVLFVGALKDGYEDFQRYKQDRNANNCVAKVLRNGELLNILAKDINEGDFIHYEKNEKFVVDSILISSSNEDGGCFVDTAELDGRIGISELSHLHSVEQISTLNGNIQCELPNQSLHSFEGRISLPEDFPLNKNDSNIIPVSMNHLLLRGAVLRNTETAWGLVLYTGSNTKIMKNLKKAAQKTSTLERSLNKFTLCAFILNAALLFSSLILEYFTYSKIKSHYTSEQVATIYDANGETNFNSTLYEWYLGPADQSPPMHILGTFFAYFIVYTYVIPISLFVSIEVTRVCQGLFMYWDNKMKYDRVLPDGTTMVQRMRPNNTNLNEDLGRVEFIFSDKTGTLTQNVMVLAKYFVNGHTFDEMKNKGGFGRSILSKQTDDDKTPLSSATLEYMVLFQRAISLANEVLPAHDANGKVIYEAASPDDAALLEAASQNQFVLVKRSKSELVINTPFYYHDGEDVENSKVSNGNFKAESYEPLAILEFNSDRKRMSTIVRTPSGKIHLYCKGADNVILSRLDNSPNVNLPSLIEEAQDSLKNFSVVGLRTLMVAWRELSEAEYEEWKEEHYNAERSISNREAALAAVAEKIEVNLRFLGCTAIEDKLQDDVPETIDYLLKADIKIWLLTGDKQETAINIGLSSKLLNKQMSVHILKGVSEKEVEKEIKDIQNFMKDNPGAVNALVIGGVALGILFSCSNDMQLMFLSIGRNCRSVICCRVSPLQKALVVKLVKKNVKCITLAIGDGANDVSMIQSANIGVGIMGREGTQAVRASDYAFAEFRFLKRLVTVHGRYSYMRIANIIMYSFYKNITMIMVMWWFGFVSQFSGTLVYEEIFMTAFNTFYTAFPPVVMAIFDYDVNDDYIDKYPQLYKEVKADSYWNFWTVAGWVLTAIWQCTAIFGVVYFVNSEGNISSTGRTTGYWVQTALFGTPVLATVTLKFCLATKSFVWLTAFAAAFSLALNSLTIAFVEYLGPSYSEAGNGALVNTDFTYYLFNPHDADVICEEQKVNAKRFIKHTYSFDELHARKDNI</sequence>
<keyword evidence="4 15" id="KW-0479">Metal-binding</keyword>
<evidence type="ECO:0000256" key="14">
    <source>
        <dbReference type="PIRSR" id="PIRSR606539-2"/>
    </source>
</evidence>
<evidence type="ECO:0000256" key="2">
    <source>
        <dbReference type="ARBA" id="ARBA00008109"/>
    </source>
</evidence>
<dbReference type="Pfam" id="PF16212">
    <property type="entry name" value="PhoLip_ATPase_C"/>
    <property type="match status" value="1"/>
</dbReference>
<keyword evidence="3 16" id="KW-0812">Transmembrane</keyword>
<dbReference type="SFLD" id="SFLDS00003">
    <property type="entry name" value="Haloacid_Dehalogenase"/>
    <property type="match status" value="1"/>
</dbReference>
<keyword evidence="6 14" id="KW-0067">ATP-binding</keyword>
<evidence type="ECO:0000256" key="5">
    <source>
        <dbReference type="ARBA" id="ARBA00022741"/>
    </source>
</evidence>
<protein>
    <recommendedName>
        <fullName evidence="16">Phospholipid-transporting ATPase</fullName>
        <ecNumber evidence="16">7.6.2.1</ecNumber>
    </recommendedName>
</protein>
<evidence type="ECO:0000256" key="3">
    <source>
        <dbReference type="ARBA" id="ARBA00022692"/>
    </source>
</evidence>
<keyword evidence="9 16" id="KW-1133">Transmembrane helix</keyword>
<dbReference type="Gene3D" id="2.70.150.10">
    <property type="entry name" value="Calcium-transporting ATPase, cytoplasmic transduction domain A"/>
    <property type="match status" value="1"/>
</dbReference>
<dbReference type="PROSITE" id="PS00154">
    <property type="entry name" value="ATPASE_E1_E2"/>
    <property type="match status" value="1"/>
</dbReference>
<feature type="binding site" evidence="14">
    <location>
        <position position="747"/>
    </location>
    <ligand>
        <name>ATP</name>
        <dbReference type="ChEBI" id="CHEBI:30616"/>
    </ligand>
</feature>
<feature type="binding site" evidence="14">
    <location>
        <position position="717"/>
    </location>
    <ligand>
        <name>ATP</name>
        <dbReference type="ChEBI" id="CHEBI:30616"/>
    </ligand>
</feature>
<evidence type="ECO:0000256" key="6">
    <source>
        <dbReference type="ARBA" id="ARBA00022840"/>
    </source>
</evidence>
<feature type="binding site" evidence="14">
    <location>
        <position position="627"/>
    </location>
    <ligand>
        <name>ATP</name>
        <dbReference type="ChEBI" id="CHEBI:30616"/>
    </ligand>
</feature>
<feature type="transmembrane region" description="Helical" evidence="16">
    <location>
        <begin position="878"/>
        <end position="904"/>
    </location>
</feature>
<name>A0AAD5TXJ9_9FUNG</name>
<comment type="subcellular location">
    <subcellularLocation>
        <location evidence="1 16">Membrane</location>
        <topology evidence="1 16">Multi-pass membrane protein</topology>
    </subcellularLocation>
</comment>
<keyword evidence="19" id="KW-1185">Reference proteome</keyword>
<dbReference type="GO" id="GO:0000287">
    <property type="term" value="F:magnesium ion binding"/>
    <property type="evidence" value="ECO:0007669"/>
    <property type="project" value="UniProtKB-UniRule"/>
</dbReference>
<dbReference type="InterPro" id="IPR018303">
    <property type="entry name" value="ATPase_P-typ_P_site"/>
</dbReference>
<feature type="binding site" evidence="14">
    <location>
        <position position="340"/>
    </location>
    <ligand>
        <name>ATP</name>
        <dbReference type="ChEBI" id="CHEBI:30616"/>
    </ligand>
</feature>
<evidence type="ECO:0000313" key="19">
    <source>
        <dbReference type="Proteomes" id="UP001211065"/>
    </source>
</evidence>
<dbReference type="SUPFAM" id="SSF81665">
    <property type="entry name" value="Calcium ATPase, transmembrane domain M"/>
    <property type="match status" value="1"/>
</dbReference>
<dbReference type="SUPFAM" id="SSF81653">
    <property type="entry name" value="Calcium ATPase, transduction domain A"/>
    <property type="match status" value="1"/>
</dbReference>
<dbReference type="InterPro" id="IPR023299">
    <property type="entry name" value="ATPase_P-typ_cyto_dom_N"/>
</dbReference>
<feature type="transmembrane region" description="Helical" evidence="16">
    <location>
        <begin position="945"/>
        <end position="967"/>
    </location>
</feature>
<dbReference type="InterPro" id="IPR001757">
    <property type="entry name" value="P_typ_ATPase"/>
</dbReference>
<dbReference type="SFLD" id="SFLDF00027">
    <property type="entry name" value="p-type_atpase"/>
    <property type="match status" value="1"/>
</dbReference>
<comment type="catalytic activity">
    <reaction evidence="11 16">
        <text>ATP + H2O + phospholipidSide 1 = ADP + phosphate + phospholipidSide 2.</text>
        <dbReference type="EC" id="7.6.2.1"/>
    </reaction>
</comment>
<feature type="binding site" evidence="14">
    <location>
        <position position="509"/>
    </location>
    <ligand>
        <name>ATP</name>
        <dbReference type="ChEBI" id="CHEBI:30616"/>
    </ligand>
</feature>
<dbReference type="GO" id="GO:0045332">
    <property type="term" value="P:phospholipid translocation"/>
    <property type="evidence" value="ECO:0007669"/>
    <property type="project" value="TreeGrafter"/>
</dbReference>
<proteinExistence type="inferred from homology"/>
<dbReference type="InterPro" id="IPR044492">
    <property type="entry name" value="P_typ_ATPase_HD_dom"/>
</dbReference>
<evidence type="ECO:0000256" key="10">
    <source>
        <dbReference type="ARBA" id="ARBA00023136"/>
    </source>
</evidence>
<evidence type="ECO:0000256" key="16">
    <source>
        <dbReference type="RuleBase" id="RU362033"/>
    </source>
</evidence>
<dbReference type="InterPro" id="IPR023214">
    <property type="entry name" value="HAD_sf"/>
</dbReference>
<comment type="similarity">
    <text evidence="2 16">Belongs to the cation transport ATPase (P-type) (TC 3.A.3) family. Type IV subfamily.</text>
</comment>
<keyword evidence="7 15" id="KW-0460">Magnesium</keyword>
<feature type="binding site" evidence="14">
    <location>
        <position position="486"/>
    </location>
    <ligand>
        <name>ATP</name>
        <dbReference type="ChEBI" id="CHEBI:30616"/>
    </ligand>
</feature>
<feature type="binding site" evidence="14">
    <location>
        <position position="628"/>
    </location>
    <ligand>
        <name>ATP</name>
        <dbReference type="ChEBI" id="CHEBI:30616"/>
    </ligand>
</feature>
<feature type="binding site" evidence="15">
    <location>
        <position position="342"/>
    </location>
    <ligand>
        <name>Mg(2+)</name>
        <dbReference type="ChEBI" id="CHEBI:18420"/>
    </ligand>
</feature>
<dbReference type="EMBL" id="JADGJW010000666">
    <property type="protein sequence ID" value="KAJ3213903.1"/>
    <property type="molecule type" value="Genomic_DNA"/>
</dbReference>
<dbReference type="FunFam" id="3.40.50.1000:FF:000014">
    <property type="entry name" value="Phospholipid-transporting ATPase"/>
    <property type="match status" value="1"/>
</dbReference>
<dbReference type="InterPro" id="IPR023298">
    <property type="entry name" value="ATPase_P-typ_TM_dom_sf"/>
</dbReference>
<feature type="active site" description="4-aspartylphosphate intermediate" evidence="13">
    <location>
        <position position="340"/>
    </location>
</feature>
<dbReference type="Proteomes" id="UP001211065">
    <property type="component" value="Unassembled WGS sequence"/>
</dbReference>
<evidence type="ECO:0000256" key="12">
    <source>
        <dbReference type="ARBA" id="ARBA00049128"/>
    </source>
</evidence>
<dbReference type="GO" id="GO:0005524">
    <property type="term" value="F:ATP binding"/>
    <property type="evidence" value="ECO:0007669"/>
    <property type="project" value="UniProtKB-UniRule"/>
</dbReference>
<evidence type="ECO:0000313" key="18">
    <source>
        <dbReference type="EMBL" id="KAJ3213903.1"/>
    </source>
</evidence>
<dbReference type="InterPro" id="IPR032630">
    <property type="entry name" value="P_typ_ATPase_c"/>
</dbReference>
<dbReference type="PANTHER" id="PTHR24092:SF218">
    <property type="entry name" value="PHOSPHOLIPID-TRANSPORTING ATPASE"/>
    <property type="match status" value="1"/>
</dbReference>
<evidence type="ECO:0000256" key="15">
    <source>
        <dbReference type="PIRSR" id="PIRSR606539-3"/>
    </source>
</evidence>
<gene>
    <name evidence="18" type="ORF">HK099_007124</name>
</gene>
<dbReference type="PANTHER" id="PTHR24092">
    <property type="entry name" value="PROBABLE PHOSPHOLIPID-TRANSPORTING ATPASE"/>
    <property type="match status" value="1"/>
</dbReference>
<feature type="binding site" evidence="14">
    <location>
        <position position="723"/>
    </location>
    <ligand>
        <name>ATP</name>
        <dbReference type="ChEBI" id="CHEBI:30616"/>
    </ligand>
</feature>
<comment type="cofactor">
    <cofactor evidence="15">
        <name>Mg(2+)</name>
        <dbReference type="ChEBI" id="CHEBI:18420"/>
    </cofactor>
</comment>
<dbReference type="Gene3D" id="3.40.1110.10">
    <property type="entry name" value="Calcium-transporting ATPase, cytoplasmic domain N"/>
    <property type="match status" value="1"/>
</dbReference>
<dbReference type="NCBIfam" id="TIGR01494">
    <property type="entry name" value="ATPase_P-type"/>
    <property type="match status" value="1"/>
</dbReference>
<reference evidence="18" key="1">
    <citation type="submission" date="2020-05" db="EMBL/GenBank/DDBJ databases">
        <title>Phylogenomic resolution of chytrid fungi.</title>
        <authorList>
            <person name="Stajich J.E."/>
            <person name="Amses K."/>
            <person name="Simmons R."/>
            <person name="Seto K."/>
            <person name="Myers J."/>
            <person name="Bonds A."/>
            <person name="Quandt C.A."/>
            <person name="Barry K."/>
            <person name="Liu P."/>
            <person name="Grigoriev I."/>
            <person name="Longcore J.E."/>
            <person name="James T.Y."/>
        </authorList>
    </citation>
    <scope>NUCLEOTIDE SEQUENCE</scope>
    <source>
        <strain evidence="18">JEL0476</strain>
    </source>
</reference>
<feature type="binding site" evidence="14">
    <location>
        <position position="342"/>
    </location>
    <ligand>
        <name>ATP</name>
        <dbReference type="ChEBI" id="CHEBI:30616"/>
    </ligand>
</feature>
<dbReference type="NCBIfam" id="TIGR01652">
    <property type="entry name" value="ATPase-Plipid"/>
    <property type="match status" value="1"/>
</dbReference>
<evidence type="ECO:0000256" key="9">
    <source>
        <dbReference type="ARBA" id="ARBA00022989"/>
    </source>
</evidence>
<dbReference type="GO" id="GO:0005886">
    <property type="term" value="C:plasma membrane"/>
    <property type="evidence" value="ECO:0007669"/>
    <property type="project" value="TreeGrafter"/>
</dbReference>
<evidence type="ECO:0000259" key="17">
    <source>
        <dbReference type="Pfam" id="PF16212"/>
    </source>
</evidence>
<dbReference type="Gene3D" id="3.40.50.1000">
    <property type="entry name" value="HAD superfamily/HAD-like"/>
    <property type="match status" value="1"/>
</dbReference>
<comment type="caution">
    <text evidence="18">The sequence shown here is derived from an EMBL/GenBank/DDBJ whole genome shotgun (WGS) entry which is preliminary data.</text>
</comment>
<feature type="binding site" evidence="14">
    <location>
        <position position="341"/>
    </location>
    <ligand>
        <name>ATP</name>
        <dbReference type="ChEBI" id="CHEBI:30616"/>
    </ligand>
</feature>
<comment type="catalytic activity">
    <reaction evidence="12">
        <text>a 1,2-diacyl-sn-glycero-3-phosphoethanolamine(out) + ATP + H2O = a 1,2-diacyl-sn-glycero-3-phosphoethanolamine(in) + ADP + phosphate + H(+)</text>
        <dbReference type="Rhea" id="RHEA:66132"/>
        <dbReference type="ChEBI" id="CHEBI:15377"/>
        <dbReference type="ChEBI" id="CHEBI:15378"/>
        <dbReference type="ChEBI" id="CHEBI:30616"/>
        <dbReference type="ChEBI" id="CHEBI:43474"/>
        <dbReference type="ChEBI" id="CHEBI:64612"/>
        <dbReference type="ChEBI" id="CHEBI:456216"/>
    </reaction>
    <physiologicalReaction direction="left-to-right" evidence="12">
        <dbReference type="Rhea" id="RHEA:66133"/>
    </physiologicalReaction>
</comment>